<organism evidence="2 3">
    <name type="scientific">Thermosipho melanesiensis</name>
    <dbReference type="NCBI Taxonomy" id="46541"/>
    <lineage>
        <taxon>Bacteria</taxon>
        <taxon>Thermotogati</taxon>
        <taxon>Thermotogota</taxon>
        <taxon>Thermotogae</taxon>
        <taxon>Thermotogales</taxon>
        <taxon>Fervidobacteriaceae</taxon>
        <taxon>Thermosipho</taxon>
    </lineage>
</organism>
<dbReference type="InterPro" id="IPR012908">
    <property type="entry name" value="PGAP1-ab_dom-like"/>
</dbReference>
<protein>
    <submittedName>
        <fullName evidence="2">Acetyltransferase</fullName>
    </submittedName>
</protein>
<keyword evidence="3" id="KW-1185">Reference proteome</keyword>
<dbReference type="SUPFAM" id="SSF53474">
    <property type="entry name" value="alpha/beta-Hydrolases"/>
    <property type="match status" value="1"/>
</dbReference>
<accession>A0ABN4V192</accession>
<evidence type="ECO:0000313" key="3">
    <source>
        <dbReference type="Proteomes" id="UP000185490"/>
    </source>
</evidence>
<gene>
    <name evidence="2" type="ORF">BW47_10045</name>
</gene>
<proteinExistence type="predicted"/>
<dbReference type="Pfam" id="PF07819">
    <property type="entry name" value="PGAP1"/>
    <property type="match status" value="1"/>
</dbReference>
<evidence type="ECO:0000259" key="1">
    <source>
        <dbReference type="Pfam" id="PF07819"/>
    </source>
</evidence>
<evidence type="ECO:0000313" key="2">
    <source>
        <dbReference type="EMBL" id="APT74766.1"/>
    </source>
</evidence>
<dbReference type="InterPro" id="IPR029058">
    <property type="entry name" value="AB_hydrolase_fold"/>
</dbReference>
<dbReference type="Proteomes" id="UP000185490">
    <property type="component" value="Chromosome"/>
</dbReference>
<name>A0ABN4V192_9BACT</name>
<dbReference type="EMBL" id="CP007389">
    <property type="protein sequence ID" value="APT74766.1"/>
    <property type="molecule type" value="Genomic_DNA"/>
</dbReference>
<reference evidence="2 3" key="1">
    <citation type="submission" date="2014-02" db="EMBL/GenBank/DDBJ databases">
        <title>Diversity of Thermotogales isolates from hydrothermal vents.</title>
        <authorList>
            <person name="Haverkamp T.H.A."/>
            <person name="Lossouarn J."/>
            <person name="Geslin C."/>
            <person name="Nesbo C.L."/>
        </authorList>
    </citation>
    <scope>NUCLEOTIDE SEQUENCE [LARGE SCALE GENOMIC DNA]</scope>
    <source>
        <strain evidence="2 3">431</strain>
    </source>
</reference>
<dbReference type="Gene3D" id="3.40.50.1820">
    <property type="entry name" value="alpha/beta hydrolase"/>
    <property type="match status" value="1"/>
</dbReference>
<dbReference type="RefSeq" id="WP_041426133.1">
    <property type="nucleotide sequence ID" value="NZ_CP007389.1"/>
</dbReference>
<sequence>MKKFSLLLLLIVSLFFSNTLYEYKYKGVVIFRSLDININPFFEYSEVKKRKWKPFAPKLIKIKDGRKKLILIHGISPREIDEEIDFYKENMINAFKEECPEDVGIYFFLYPSLNVPLEETAKKLVELTKNFDNFYVYAHSMGGLLLRYALQYVNFSKKVNMIVFAGTPHLGSPLAQLCMVDGNYFKIFQNRKIELIKVALVMANFFKGYIVAPNYKYLFFGNSYLEIPDGVKVVNFVGHLDFSISDFDKILDTNIPSFIGLYFLKYVMDNFFPENSVFLENDGMVPVVSAQACGETNVYFKATHADLAMRRDIIKKVFEVFGL</sequence>
<feature type="domain" description="GPI inositol-deacylase PGAP1-like alpha/beta" evidence="1">
    <location>
        <begin position="135"/>
        <end position="175"/>
    </location>
</feature>